<organism evidence="7 8">
    <name type="scientific">Bordetella ansorpii</name>
    <dbReference type="NCBI Taxonomy" id="288768"/>
    <lineage>
        <taxon>Bacteria</taxon>
        <taxon>Pseudomonadati</taxon>
        <taxon>Pseudomonadota</taxon>
        <taxon>Betaproteobacteria</taxon>
        <taxon>Burkholderiales</taxon>
        <taxon>Alcaligenaceae</taxon>
        <taxon>Bordetella</taxon>
    </lineage>
</organism>
<dbReference type="PANTHER" id="PTHR43133:SF63">
    <property type="entry name" value="RNA POLYMERASE SIGMA FACTOR FECI-RELATED"/>
    <property type="match status" value="1"/>
</dbReference>
<evidence type="ECO:0000256" key="4">
    <source>
        <dbReference type="ARBA" id="ARBA00023163"/>
    </source>
</evidence>
<evidence type="ECO:0000259" key="6">
    <source>
        <dbReference type="Pfam" id="PF08281"/>
    </source>
</evidence>
<gene>
    <name evidence="7" type="primary">fecI_9</name>
    <name evidence="7" type="ORF">SAMEA1982600_02957</name>
</gene>
<dbReference type="InterPro" id="IPR013249">
    <property type="entry name" value="RNA_pol_sigma70_r4_t2"/>
</dbReference>
<dbReference type="RefSeq" id="WP_066414155.1">
    <property type="nucleotide sequence ID" value="NZ_FKBS01000015.1"/>
</dbReference>
<dbReference type="NCBIfam" id="TIGR02937">
    <property type="entry name" value="sigma70-ECF"/>
    <property type="match status" value="1"/>
</dbReference>
<dbReference type="GO" id="GO:0006352">
    <property type="term" value="P:DNA-templated transcription initiation"/>
    <property type="evidence" value="ECO:0007669"/>
    <property type="project" value="InterPro"/>
</dbReference>
<evidence type="ECO:0000313" key="8">
    <source>
        <dbReference type="Proteomes" id="UP000077037"/>
    </source>
</evidence>
<dbReference type="Gene3D" id="1.10.10.10">
    <property type="entry name" value="Winged helix-like DNA-binding domain superfamily/Winged helix DNA-binding domain"/>
    <property type="match status" value="1"/>
</dbReference>
<dbReference type="InterPro" id="IPR013324">
    <property type="entry name" value="RNA_pol_sigma_r3/r4-like"/>
</dbReference>
<name>A0A157PV97_9BORD</name>
<feature type="domain" description="RNA polymerase sigma-70 region 2" evidence="5">
    <location>
        <begin position="18"/>
        <end position="78"/>
    </location>
</feature>
<dbReference type="Pfam" id="PF04542">
    <property type="entry name" value="Sigma70_r2"/>
    <property type="match status" value="1"/>
</dbReference>
<keyword evidence="2" id="KW-0805">Transcription regulation</keyword>
<dbReference type="AlphaFoldDB" id="A0A157PV97"/>
<dbReference type="InterPro" id="IPR036388">
    <property type="entry name" value="WH-like_DNA-bd_sf"/>
</dbReference>
<dbReference type="InterPro" id="IPR007627">
    <property type="entry name" value="RNA_pol_sigma70_r2"/>
</dbReference>
<evidence type="ECO:0000313" key="7">
    <source>
        <dbReference type="EMBL" id="SAI37274.1"/>
    </source>
</evidence>
<evidence type="ECO:0000256" key="2">
    <source>
        <dbReference type="ARBA" id="ARBA00023015"/>
    </source>
</evidence>
<dbReference type="InterPro" id="IPR013325">
    <property type="entry name" value="RNA_pol_sigma_r2"/>
</dbReference>
<sequence length="170" mass="19863">MSTYTLAELRHFLTDRYDALKRRLAYQLGSEERAGDALHDTWLRLNGRDDMQPVENPQAFVLRMAVNVAVDRWRKDTRLVSASEIDDLLQLDDAELGPRHSFEAQFELQQLLRVLDELPERRRQIFLAIRIDGVSRKELAKQYGISQRAIEAELRRAHDYCAQRLDREGA</sequence>
<evidence type="ECO:0000256" key="3">
    <source>
        <dbReference type="ARBA" id="ARBA00023082"/>
    </source>
</evidence>
<dbReference type="Proteomes" id="UP000077037">
    <property type="component" value="Unassembled WGS sequence"/>
</dbReference>
<dbReference type="GO" id="GO:0016987">
    <property type="term" value="F:sigma factor activity"/>
    <property type="evidence" value="ECO:0007669"/>
    <property type="project" value="UniProtKB-KW"/>
</dbReference>
<keyword evidence="3" id="KW-0731">Sigma factor</keyword>
<dbReference type="OrthoDB" id="8589148at2"/>
<dbReference type="SUPFAM" id="SSF88946">
    <property type="entry name" value="Sigma2 domain of RNA polymerase sigma factors"/>
    <property type="match status" value="1"/>
</dbReference>
<dbReference type="GO" id="GO:0003677">
    <property type="term" value="F:DNA binding"/>
    <property type="evidence" value="ECO:0007669"/>
    <property type="project" value="InterPro"/>
</dbReference>
<keyword evidence="4" id="KW-0804">Transcription</keyword>
<reference evidence="7 8" key="1">
    <citation type="submission" date="2016-03" db="EMBL/GenBank/DDBJ databases">
        <authorList>
            <consortium name="Pathogen Informatics"/>
        </authorList>
    </citation>
    <scope>NUCLEOTIDE SEQUENCE [LARGE SCALE GENOMIC DNA]</scope>
    <source>
        <strain evidence="7 8">NCTC13364</strain>
    </source>
</reference>
<dbReference type="PANTHER" id="PTHR43133">
    <property type="entry name" value="RNA POLYMERASE ECF-TYPE SIGMA FACTO"/>
    <property type="match status" value="1"/>
</dbReference>
<dbReference type="EMBL" id="FKBS01000015">
    <property type="protein sequence ID" value="SAI37274.1"/>
    <property type="molecule type" value="Genomic_DNA"/>
</dbReference>
<dbReference type="InterPro" id="IPR039425">
    <property type="entry name" value="RNA_pol_sigma-70-like"/>
</dbReference>
<dbReference type="Pfam" id="PF08281">
    <property type="entry name" value="Sigma70_r4_2"/>
    <property type="match status" value="1"/>
</dbReference>
<dbReference type="InterPro" id="IPR014284">
    <property type="entry name" value="RNA_pol_sigma-70_dom"/>
</dbReference>
<comment type="similarity">
    <text evidence="1">Belongs to the sigma-70 factor family. ECF subfamily.</text>
</comment>
<dbReference type="SUPFAM" id="SSF88659">
    <property type="entry name" value="Sigma3 and sigma4 domains of RNA polymerase sigma factors"/>
    <property type="match status" value="1"/>
</dbReference>
<protein>
    <submittedName>
        <fullName evidence="7">ECF family sigma factor</fullName>
    </submittedName>
</protein>
<evidence type="ECO:0000256" key="1">
    <source>
        <dbReference type="ARBA" id="ARBA00010641"/>
    </source>
</evidence>
<evidence type="ECO:0000259" key="5">
    <source>
        <dbReference type="Pfam" id="PF04542"/>
    </source>
</evidence>
<proteinExistence type="inferred from homology"/>
<feature type="domain" description="RNA polymerase sigma factor 70 region 4 type 2" evidence="6">
    <location>
        <begin position="109"/>
        <end position="157"/>
    </location>
</feature>
<dbReference type="Gene3D" id="1.10.1740.10">
    <property type="match status" value="1"/>
</dbReference>
<accession>A0A157PV97</accession>